<organism evidence="1 2">
    <name type="scientific">Romanomermis culicivorax</name>
    <name type="common">Nematode worm</name>
    <dbReference type="NCBI Taxonomy" id="13658"/>
    <lineage>
        <taxon>Eukaryota</taxon>
        <taxon>Metazoa</taxon>
        <taxon>Ecdysozoa</taxon>
        <taxon>Nematoda</taxon>
        <taxon>Enoplea</taxon>
        <taxon>Dorylaimia</taxon>
        <taxon>Mermithida</taxon>
        <taxon>Mermithoidea</taxon>
        <taxon>Mermithidae</taxon>
        <taxon>Romanomermis</taxon>
    </lineage>
</organism>
<accession>A0A915L8S4</accession>
<dbReference type="Proteomes" id="UP000887565">
    <property type="component" value="Unplaced"/>
</dbReference>
<dbReference type="WBParaSite" id="nRc.2.0.1.t47227-RA">
    <property type="protein sequence ID" value="nRc.2.0.1.t47227-RA"/>
    <property type="gene ID" value="nRc.2.0.1.g47227"/>
</dbReference>
<sequence>MGRVSYAEYQGHFEKTNAKSFWATLPLFIIFNSSQISRNIFISLADKGGSSASAPSRLSAVEVAVATTAASFDLSIISQSYSYFDQQNPTILPIFQTVEHDWDMLGNYPSDKIKLIRNNFLSGSDQVDPEVLLAFRAGGILNIYKHSIKNIDYSCERPKKGTNTIYIAPFEAHKLISES</sequence>
<protein>
    <submittedName>
        <fullName evidence="2">Uncharacterized protein</fullName>
    </submittedName>
</protein>
<proteinExistence type="predicted"/>
<dbReference type="AlphaFoldDB" id="A0A915L8S4"/>
<reference evidence="2" key="1">
    <citation type="submission" date="2022-11" db="UniProtKB">
        <authorList>
            <consortium name="WormBaseParasite"/>
        </authorList>
    </citation>
    <scope>IDENTIFICATION</scope>
</reference>
<evidence type="ECO:0000313" key="2">
    <source>
        <dbReference type="WBParaSite" id="nRc.2.0.1.t47227-RA"/>
    </source>
</evidence>
<evidence type="ECO:0000313" key="1">
    <source>
        <dbReference type="Proteomes" id="UP000887565"/>
    </source>
</evidence>
<name>A0A915L8S4_ROMCU</name>
<keyword evidence="1" id="KW-1185">Reference proteome</keyword>